<feature type="compositionally biased region" description="Low complexity" evidence="1">
    <location>
        <begin position="29"/>
        <end position="51"/>
    </location>
</feature>
<feature type="region of interest" description="Disordered" evidence="1">
    <location>
        <begin position="1"/>
        <end position="177"/>
    </location>
</feature>
<feature type="compositionally biased region" description="Basic residues" evidence="1">
    <location>
        <begin position="80"/>
        <end position="92"/>
    </location>
</feature>
<evidence type="ECO:0000256" key="1">
    <source>
        <dbReference type="SAM" id="MobiDB-lite"/>
    </source>
</evidence>
<dbReference type="AlphaFoldDB" id="A0A8T0T6P0"/>
<dbReference type="PANTHER" id="PTHR34480">
    <property type="entry name" value="OS01G0967800 PROTEIN-RELATED"/>
    <property type="match status" value="1"/>
</dbReference>
<feature type="compositionally biased region" description="Low complexity" evidence="1">
    <location>
        <begin position="236"/>
        <end position="248"/>
    </location>
</feature>
<dbReference type="Proteomes" id="UP000823388">
    <property type="component" value="Chromosome 4N"/>
</dbReference>
<evidence type="ECO:0000313" key="2">
    <source>
        <dbReference type="EMBL" id="KAG2607392.1"/>
    </source>
</evidence>
<name>A0A8T0T6P0_PANVG</name>
<keyword evidence="3" id="KW-1185">Reference proteome</keyword>
<feature type="region of interest" description="Disordered" evidence="1">
    <location>
        <begin position="233"/>
        <end position="300"/>
    </location>
</feature>
<dbReference type="EMBL" id="CM029044">
    <property type="protein sequence ID" value="KAG2607392.1"/>
    <property type="molecule type" value="Genomic_DNA"/>
</dbReference>
<feature type="compositionally biased region" description="Basic and acidic residues" evidence="1">
    <location>
        <begin position="114"/>
        <end position="144"/>
    </location>
</feature>
<reference evidence="2" key="1">
    <citation type="submission" date="2020-05" db="EMBL/GenBank/DDBJ databases">
        <title>WGS assembly of Panicum virgatum.</title>
        <authorList>
            <person name="Lovell J.T."/>
            <person name="Jenkins J."/>
            <person name="Shu S."/>
            <person name="Juenger T.E."/>
            <person name="Schmutz J."/>
        </authorList>
    </citation>
    <scope>NUCLEOTIDE SEQUENCE</scope>
    <source>
        <strain evidence="2">AP13</strain>
    </source>
</reference>
<gene>
    <name evidence="2" type="ORF">PVAP13_4NG244600</name>
</gene>
<feature type="compositionally biased region" description="Basic and acidic residues" evidence="1">
    <location>
        <begin position="95"/>
        <end position="106"/>
    </location>
</feature>
<organism evidence="2 3">
    <name type="scientific">Panicum virgatum</name>
    <name type="common">Blackwell switchgrass</name>
    <dbReference type="NCBI Taxonomy" id="38727"/>
    <lineage>
        <taxon>Eukaryota</taxon>
        <taxon>Viridiplantae</taxon>
        <taxon>Streptophyta</taxon>
        <taxon>Embryophyta</taxon>
        <taxon>Tracheophyta</taxon>
        <taxon>Spermatophyta</taxon>
        <taxon>Magnoliopsida</taxon>
        <taxon>Liliopsida</taxon>
        <taxon>Poales</taxon>
        <taxon>Poaceae</taxon>
        <taxon>PACMAD clade</taxon>
        <taxon>Panicoideae</taxon>
        <taxon>Panicodae</taxon>
        <taxon>Paniceae</taxon>
        <taxon>Panicinae</taxon>
        <taxon>Panicum</taxon>
        <taxon>Panicum sect. Hiantes</taxon>
    </lineage>
</organism>
<accession>A0A8T0T6P0</accession>
<dbReference type="PANTHER" id="PTHR34480:SF11">
    <property type="entry name" value="OS05G0173500 PROTEIN"/>
    <property type="match status" value="1"/>
</dbReference>
<evidence type="ECO:0000313" key="3">
    <source>
        <dbReference type="Proteomes" id="UP000823388"/>
    </source>
</evidence>
<feature type="compositionally biased region" description="Acidic residues" evidence="1">
    <location>
        <begin position="250"/>
        <end position="260"/>
    </location>
</feature>
<sequence length="704" mass="80070">MTKKKRSRFRSRRSPDAAPREPTGPTPSPGRSGEPASSDRSGGASSSAASAADRECKQWKQRNQAGDRSPSPVEETAVRPKQRRKKEKRHLPHPGPEDDALRKEDSCPSLRISQARDRCANLQKAREAASDPPAEKKKGKRDGGPRALSMRPRPRHVWICKSEQEQQQQQHDKASSQYLKILPVPATDLCANLQEAGDGSAAPPTEEGSMKHTLLLEGRLKKKGCIDDANLVMEKSGMPPSHSSSMSGEAQEETSIDVEEASSPLSVEKQPKPTSSVDHGKVALDEDEEGRSGKNPPPVALNEIITHDEDGQNSDKIGVQAIEDYKQEQERIRGEAQALLELDMDDVAEKIWYYSRQLNHDPPEVDPDYMTEYEPQELIKLNERLALYRIRAYELSVDEKLDELDDGSLTQHYPPSVLNDEGYFRYYEESLEWYFNDELCNYAGFEDYQHIVLRSYGEYLDWSCYSKTRNTYAEDLAYVQYCEAIENETKWIEGYLLDNTLPWERVQNVARVQALKIAAGFPNVSPRLVFSGFREHMWSVKFDFRHKGLDAVYFEIWKRVAKQKMDFREALLEVYHGKMFPSWILDIDLELENTTRARFSMKDKYNAYVACIDDLVSEDAAHPLITEAVKKMISKPKIYVDYARKKLDIAKQIGLTTKGGQDHRPLRQHSHKVTGLTGSRNGVDGRGSSHYKIVVRRGYTSVER</sequence>
<feature type="compositionally biased region" description="Basic residues" evidence="1">
    <location>
        <begin position="1"/>
        <end position="12"/>
    </location>
</feature>
<proteinExistence type="predicted"/>
<comment type="caution">
    <text evidence="2">The sequence shown here is derived from an EMBL/GenBank/DDBJ whole genome shotgun (WGS) entry which is preliminary data.</text>
</comment>
<protein>
    <submittedName>
        <fullName evidence="2">Uncharacterized protein</fullName>
    </submittedName>
</protein>